<evidence type="ECO:0000313" key="1">
    <source>
        <dbReference type="EMBL" id="KTF05320.1"/>
    </source>
</evidence>
<feature type="non-terminal residue" evidence="1">
    <location>
        <position position="1"/>
    </location>
</feature>
<sequence length="41" mass="4215">KAPKVDLSSTVFPVTLAQADALTVLLSDMGQSLDAVIENVG</sequence>
<dbReference type="EMBL" id="AYSL01001864">
    <property type="protein sequence ID" value="KTF05320.1"/>
    <property type="molecule type" value="Genomic_DNA"/>
</dbReference>
<organism evidence="1">
    <name type="scientific">marine sediment metagenome</name>
    <dbReference type="NCBI Taxonomy" id="412755"/>
    <lineage>
        <taxon>unclassified sequences</taxon>
        <taxon>metagenomes</taxon>
        <taxon>ecological metagenomes</taxon>
    </lineage>
</organism>
<accession>A0A1B6NPJ7</accession>
<name>A0A1B6NPJ7_9ZZZZ</name>
<proteinExistence type="predicted"/>
<gene>
    <name evidence="1" type="ORF">MGSAQ_003184</name>
</gene>
<dbReference type="AlphaFoldDB" id="A0A1B6NPJ7"/>
<comment type="caution">
    <text evidence="1">The sequence shown here is derived from an EMBL/GenBank/DDBJ whole genome shotgun (WGS) entry which is preliminary data.</text>
</comment>
<protein>
    <submittedName>
        <fullName evidence="1">Uncharacterized protein</fullName>
    </submittedName>
</protein>
<reference evidence="1" key="1">
    <citation type="submission" date="2013-11" db="EMBL/GenBank/DDBJ databases">
        <title>Microbial diversity, functional groups and degradation webs in Northern and Southern Mediterranean and Red Sea marine crude oil polluted sites.</title>
        <authorList>
            <person name="Daffonchio D."/>
            <person name="Mapelli F."/>
            <person name="Ferrer M."/>
            <person name="Richter M."/>
            <person name="Cherif A."/>
            <person name="Malkawi H.I."/>
            <person name="Yakimov M.M."/>
            <person name="Abdel-Fattah Y.R."/>
            <person name="Blaghen M."/>
            <person name="Golyshin P.N."/>
            <person name="Kalogerakis N."/>
            <person name="Boon N."/>
            <person name="Magagnini M."/>
            <person name="Fava F."/>
        </authorList>
    </citation>
    <scope>NUCLEOTIDE SEQUENCE</scope>
</reference>